<feature type="transmembrane region" description="Helical" evidence="11">
    <location>
        <begin position="179"/>
        <end position="201"/>
    </location>
</feature>
<dbReference type="PROSITE" id="PS50262">
    <property type="entry name" value="G_PROTEIN_RECEP_F1_2"/>
    <property type="match status" value="1"/>
</dbReference>
<dbReference type="SUPFAM" id="SSF81321">
    <property type="entry name" value="Family A G protein-coupled receptor-like"/>
    <property type="match status" value="1"/>
</dbReference>
<dbReference type="PANTHER" id="PTHR24246:SF27">
    <property type="entry name" value="ADENOSINE RECEPTOR, ISOFORM A"/>
    <property type="match status" value="1"/>
</dbReference>
<evidence type="ECO:0000256" key="9">
    <source>
        <dbReference type="ARBA" id="ARBA00023224"/>
    </source>
</evidence>
<sequence>MDSSNLTTQSTTPNLQPVKSFFYRSRATIIAQVTSLVILGIVTMLGNLASIVTFAKTQSLRRRSNYMIINLSIADFSVSIVIFIVAYFFYLEAFTVPYHLKLALELLDSSTGAASLLGLTMISVERFYAVVFPFKHRMLRFKHHLIMCLVPWLAAAVVLLTNVVLGFPEQGKNLDIFELLRFSVMVLSLVVIFVSYLSIWLKSRHANPSAQNQNRTVRDKKLSLTLFIVTLASLSTWLPLQCFMAALVFIKSLSLSHYNNFFILKFVQYLNSAINFFIYILRMRDFRSGFRAIFCGKRERSKPSQSTTTSNLSLSFTKQKAYTVNNVIAAEGCLDASNLQLQKLTMK</sequence>
<evidence type="ECO:0000256" key="3">
    <source>
        <dbReference type="ARBA" id="ARBA00022692"/>
    </source>
</evidence>
<feature type="transmembrane region" description="Helical" evidence="11">
    <location>
        <begin position="110"/>
        <end position="132"/>
    </location>
</feature>
<evidence type="ECO:0000256" key="6">
    <source>
        <dbReference type="ARBA" id="ARBA00023136"/>
    </source>
</evidence>
<organism evidence="13 14">
    <name type="scientific">Exaiptasia diaphana</name>
    <name type="common">Tropical sea anemone</name>
    <name type="synonym">Aiptasia pulchella</name>
    <dbReference type="NCBI Taxonomy" id="2652724"/>
    <lineage>
        <taxon>Eukaryota</taxon>
        <taxon>Metazoa</taxon>
        <taxon>Cnidaria</taxon>
        <taxon>Anthozoa</taxon>
        <taxon>Hexacorallia</taxon>
        <taxon>Actiniaria</taxon>
        <taxon>Aiptasiidae</taxon>
        <taxon>Exaiptasia</taxon>
    </lineage>
</organism>
<dbReference type="PRINTS" id="PR00237">
    <property type="entry name" value="GPCRRHODOPSN"/>
</dbReference>
<dbReference type="GO" id="GO:0004930">
    <property type="term" value="F:G protein-coupled receptor activity"/>
    <property type="evidence" value="ECO:0007669"/>
    <property type="project" value="UniProtKB-KW"/>
</dbReference>
<evidence type="ECO:0000256" key="5">
    <source>
        <dbReference type="ARBA" id="ARBA00023040"/>
    </source>
</evidence>
<dbReference type="Gene3D" id="1.20.1070.10">
    <property type="entry name" value="Rhodopsin 7-helix transmembrane proteins"/>
    <property type="match status" value="1"/>
</dbReference>
<evidence type="ECO:0000256" key="11">
    <source>
        <dbReference type="SAM" id="Phobius"/>
    </source>
</evidence>
<reference evidence="13" key="1">
    <citation type="submission" date="2022-11" db="UniProtKB">
        <authorList>
            <consortium name="EnsemblMetazoa"/>
        </authorList>
    </citation>
    <scope>IDENTIFICATION</scope>
</reference>
<dbReference type="EnsemblMetazoa" id="XM_028662399.1">
    <property type="protein sequence ID" value="XP_028518200.1"/>
    <property type="gene ID" value="LOC114576188"/>
</dbReference>
<dbReference type="GO" id="GO:0005886">
    <property type="term" value="C:plasma membrane"/>
    <property type="evidence" value="ECO:0007669"/>
    <property type="project" value="UniProtKB-SubCell"/>
</dbReference>
<dbReference type="PANTHER" id="PTHR24246">
    <property type="entry name" value="OLFACTORY RECEPTOR AND ADENOSINE RECEPTOR"/>
    <property type="match status" value="1"/>
</dbReference>
<feature type="transmembrane region" description="Helical" evidence="11">
    <location>
        <begin position="29"/>
        <end position="55"/>
    </location>
</feature>
<keyword evidence="2" id="KW-1003">Cell membrane</keyword>
<evidence type="ECO:0000256" key="1">
    <source>
        <dbReference type="ARBA" id="ARBA00004651"/>
    </source>
</evidence>
<accession>A0A913YRS4</accession>
<dbReference type="Proteomes" id="UP000887567">
    <property type="component" value="Unplaced"/>
</dbReference>
<keyword evidence="3 10" id="KW-0812">Transmembrane</keyword>
<dbReference type="InterPro" id="IPR000276">
    <property type="entry name" value="GPCR_Rhodpsn"/>
</dbReference>
<evidence type="ECO:0000313" key="14">
    <source>
        <dbReference type="Proteomes" id="UP000887567"/>
    </source>
</evidence>
<dbReference type="RefSeq" id="XP_028518200.1">
    <property type="nucleotide sequence ID" value="XM_028662399.1"/>
</dbReference>
<keyword evidence="6 11" id="KW-0472">Membrane</keyword>
<evidence type="ECO:0000256" key="4">
    <source>
        <dbReference type="ARBA" id="ARBA00022989"/>
    </source>
</evidence>
<dbReference type="CDD" id="cd00637">
    <property type="entry name" value="7tm_classA_rhodopsin-like"/>
    <property type="match status" value="1"/>
</dbReference>
<dbReference type="AlphaFoldDB" id="A0A913YRS4"/>
<dbReference type="SMART" id="SM01381">
    <property type="entry name" value="7TM_GPCR_Srsx"/>
    <property type="match status" value="1"/>
</dbReference>
<dbReference type="OrthoDB" id="5955161at2759"/>
<keyword evidence="8" id="KW-0325">Glycoprotein</keyword>
<dbReference type="KEGG" id="epa:114576188"/>
<evidence type="ECO:0000313" key="13">
    <source>
        <dbReference type="EnsemblMetazoa" id="XP_028518200.1"/>
    </source>
</evidence>
<dbReference type="InterPro" id="IPR017452">
    <property type="entry name" value="GPCR_Rhodpsn_7TM"/>
</dbReference>
<keyword evidence="7 10" id="KW-0675">Receptor</keyword>
<feature type="domain" description="G-protein coupled receptors family 1 profile" evidence="12">
    <location>
        <begin position="46"/>
        <end position="279"/>
    </location>
</feature>
<protein>
    <recommendedName>
        <fullName evidence="12">G-protein coupled receptors family 1 profile domain-containing protein</fullName>
    </recommendedName>
</protein>
<dbReference type="GeneID" id="114576188"/>
<evidence type="ECO:0000256" key="10">
    <source>
        <dbReference type="RuleBase" id="RU000688"/>
    </source>
</evidence>
<comment type="subcellular location">
    <subcellularLocation>
        <location evidence="1">Cell membrane</location>
        <topology evidence="1">Multi-pass membrane protein</topology>
    </subcellularLocation>
</comment>
<dbReference type="PROSITE" id="PS00237">
    <property type="entry name" value="G_PROTEIN_RECEP_F1_1"/>
    <property type="match status" value="1"/>
</dbReference>
<comment type="similarity">
    <text evidence="10">Belongs to the G-protein coupled receptor 1 family.</text>
</comment>
<evidence type="ECO:0000256" key="8">
    <source>
        <dbReference type="ARBA" id="ARBA00023180"/>
    </source>
</evidence>
<dbReference type="OMA" id="AVIPHEV"/>
<feature type="transmembrane region" description="Helical" evidence="11">
    <location>
        <begin position="67"/>
        <end position="90"/>
    </location>
</feature>
<feature type="transmembrane region" description="Helical" evidence="11">
    <location>
        <begin position="222"/>
        <end position="250"/>
    </location>
</feature>
<feature type="transmembrane region" description="Helical" evidence="11">
    <location>
        <begin position="144"/>
        <end position="167"/>
    </location>
</feature>
<evidence type="ECO:0000256" key="7">
    <source>
        <dbReference type="ARBA" id="ARBA00023170"/>
    </source>
</evidence>
<keyword evidence="14" id="KW-1185">Reference proteome</keyword>
<feature type="transmembrane region" description="Helical" evidence="11">
    <location>
        <begin position="262"/>
        <end position="281"/>
    </location>
</feature>
<keyword evidence="9 10" id="KW-0807">Transducer</keyword>
<evidence type="ECO:0000259" key="12">
    <source>
        <dbReference type="PROSITE" id="PS50262"/>
    </source>
</evidence>
<keyword evidence="4 11" id="KW-1133">Transmembrane helix</keyword>
<proteinExistence type="inferred from homology"/>
<keyword evidence="5 10" id="KW-0297">G-protein coupled receptor</keyword>
<evidence type="ECO:0000256" key="2">
    <source>
        <dbReference type="ARBA" id="ARBA00022475"/>
    </source>
</evidence>
<name>A0A913YRS4_EXADI</name>
<dbReference type="Pfam" id="PF00001">
    <property type="entry name" value="7tm_1"/>
    <property type="match status" value="1"/>
</dbReference>